<feature type="transmembrane region" description="Helical" evidence="1">
    <location>
        <begin position="182"/>
        <end position="206"/>
    </location>
</feature>
<keyword evidence="1" id="KW-0472">Membrane</keyword>
<comment type="caution">
    <text evidence="2">The sequence shown here is derived from an EMBL/GenBank/DDBJ whole genome shotgun (WGS) entry which is preliminary data.</text>
</comment>
<sequence length="273" mass="30682">MSHSHLPGRCRCHFRSGRTRRDLLALPERACAHPKENLHDALRNSIQMYRFIAFTSVALSVRQSSLRQRFTVHSFSVHLSSGGAMRARRGRRVDGCRFPITITVQSESREMRATPRTHLLCHVPADAGALVLGDFRAVSISSLAHKRGRCGHLGRPRLYRGGHPGVARRLLLLHARLEHCNFGLPLLALAVSGLVLMVAICLIVGVEKALCRVMLGRVRHRDVDCKSSLYVKWYRGIVDLKHRLESAARTGPGRRRGRKSSRARLMVDFLKIS</sequence>
<proteinExistence type="predicted"/>
<evidence type="ECO:0000256" key="1">
    <source>
        <dbReference type="SAM" id="Phobius"/>
    </source>
</evidence>
<keyword evidence="3" id="KW-1185">Reference proteome</keyword>
<organism evidence="2 3">
    <name type="scientific">Eumeta variegata</name>
    <name type="common">Bagworm moth</name>
    <name type="synonym">Eumeta japonica</name>
    <dbReference type="NCBI Taxonomy" id="151549"/>
    <lineage>
        <taxon>Eukaryota</taxon>
        <taxon>Metazoa</taxon>
        <taxon>Ecdysozoa</taxon>
        <taxon>Arthropoda</taxon>
        <taxon>Hexapoda</taxon>
        <taxon>Insecta</taxon>
        <taxon>Pterygota</taxon>
        <taxon>Neoptera</taxon>
        <taxon>Endopterygota</taxon>
        <taxon>Lepidoptera</taxon>
        <taxon>Glossata</taxon>
        <taxon>Ditrysia</taxon>
        <taxon>Tineoidea</taxon>
        <taxon>Psychidae</taxon>
        <taxon>Oiketicinae</taxon>
        <taxon>Eumeta</taxon>
    </lineage>
</organism>
<accession>A0A4C1XDA8</accession>
<dbReference type="EMBL" id="BGZK01000780">
    <property type="protein sequence ID" value="GBP60155.1"/>
    <property type="molecule type" value="Genomic_DNA"/>
</dbReference>
<reference evidence="2 3" key="1">
    <citation type="journal article" date="2019" name="Commun. Biol.">
        <title>The bagworm genome reveals a unique fibroin gene that provides high tensile strength.</title>
        <authorList>
            <person name="Kono N."/>
            <person name="Nakamura H."/>
            <person name="Ohtoshi R."/>
            <person name="Tomita M."/>
            <person name="Numata K."/>
            <person name="Arakawa K."/>
        </authorList>
    </citation>
    <scope>NUCLEOTIDE SEQUENCE [LARGE SCALE GENOMIC DNA]</scope>
</reference>
<evidence type="ECO:0000313" key="2">
    <source>
        <dbReference type="EMBL" id="GBP60155.1"/>
    </source>
</evidence>
<protein>
    <submittedName>
        <fullName evidence="2">Uncharacterized protein</fullName>
    </submittedName>
</protein>
<evidence type="ECO:0000313" key="3">
    <source>
        <dbReference type="Proteomes" id="UP000299102"/>
    </source>
</evidence>
<keyword evidence="1" id="KW-1133">Transmembrane helix</keyword>
<dbReference type="AlphaFoldDB" id="A0A4C1XDA8"/>
<name>A0A4C1XDA8_EUMVA</name>
<keyword evidence="1" id="KW-0812">Transmembrane</keyword>
<dbReference type="Proteomes" id="UP000299102">
    <property type="component" value="Unassembled WGS sequence"/>
</dbReference>
<gene>
    <name evidence="2" type="ORF">EVAR_41845_1</name>
</gene>